<gene>
    <name evidence="4" type="ORF">SAMN05878281_0170</name>
</gene>
<accession>A0A1M7HK59</accession>
<dbReference type="Gene3D" id="2.120.10.30">
    <property type="entry name" value="TolB, C-terminal domain"/>
    <property type="match status" value="1"/>
</dbReference>
<sequence>MKRILLLLGLIFTFSACGDNQKSEEKAEVEEPTETNNQDSNNPVPKEMPEAVSPEKEYEHEVVAENMSIPWGFDFLPDGSILATEKGGDIYHFKDGKRVAINGSPEIYNQGQGGLLDIALHPDFENNNWVYITYSSDEGEGEGEGGNTALMRAKLENNELTNREDLYKAEPNSTRGQHFGSRIVFDGEGHLFFSIGDRGNRDVNPQDITRDGGKIYRLNLDGSIPSDNPFVGEENAKEAIYSYGHRNPQGMIFNEETGEVWVNEHGPKGGDEINVVIAGKNYGWPVVTYGENYDGTTITEDRTGPEFQNPLTYWLPSIAPSGFEKVTSDKYPELKGNLLVGALKFQYLEHLAIENGEVTKREKLLEGLGRLRDVQQGPDGFIYAAVEGTGIVKLLPHGEAE</sequence>
<dbReference type="Pfam" id="PF07995">
    <property type="entry name" value="GSDH"/>
    <property type="match status" value="1"/>
</dbReference>
<proteinExistence type="predicted"/>
<evidence type="ECO:0000313" key="4">
    <source>
        <dbReference type="EMBL" id="SHM28854.1"/>
    </source>
</evidence>
<evidence type="ECO:0000256" key="2">
    <source>
        <dbReference type="SAM" id="SignalP"/>
    </source>
</evidence>
<dbReference type="InterPro" id="IPR011042">
    <property type="entry name" value="6-blade_b-propeller_TolB-like"/>
</dbReference>
<dbReference type="EMBL" id="LT670848">
    <property type="protein sequence ID" value="SHM28854.1"/>
    <property type="molecule type" value="Genomic_DNA"/>
</dbReference>
<dbReference type="OrthoDB" id="9770043at2"/>
<dbReference type="STRING" id="143223.SAMN05878281_0170"/>
<dbReference type="RefSeq" id="WP_079733559.1">
    <property type="nucleotide sequence ID" value="NZ_LT670848.1"/>
</dbReference>
<dbReference type="AlphaFoldDB" id="A0A1M7HK59"/>
<dbReference type="InterPro" id="IPR011041">
    <property type="entry name" value="Quinoprot_gluc/sorb_DH_b-prop"/>
</dbReference>
<feature type="compositionally biased region" description="Basic and acidic residues" evidence="1">
    <location>
        <begin position="47"/>
        <end position="58"/>
    </location>
</feature>
<protein>
    <submittedName>
        <fullName evidence="4">Quinoprotein glucose dehydrogenase</fullName>
    </submittedName>
</protein>
<feature type="chain" id="PRO_5012952157" evidence="2">
    <location>
        <begin position="19"/>
        <end position="401"/>
    </location>
</feature>
<feature type="signal peptide" evidence="2">
    <location>
        <begin position="1"/>
        <end position="18"/>
    </location>
</feature>
<reference evidence="5" key="1">
    <citation type="submission" date="2016-11" db="EMBL/GenBank/DDBJ databases">
        <authorList>
            <person name="Varghese N."/>
            <person name="Submissions S."/>
        </authorList>
    </citation>
    <scope>NUCLEOTIDE SEQUENCE [LARGE SCALE GENOMIC DNA]</scope>
    <source>
        <strain evidence="5">ACAM 48</strain>
    </source>
</reference>
<feature type="domain" description="Glucose/Sorbosone dehydrogenase" evidence="3">
    <location>
        <begin position="68"/>
        <end position="388"/>
    </location>
</feature>
<evidence type="ECO:0000256" key="1">
    <source>
        <dbReference type="SAM" id="MobiDB-lite"/>
    </source>
</evidence>
<organism evidence="4 5">
    <name type="scientific">Salegentibacter salegens</name>
    <dbReference type="NCBI Taxonomy" id="143223"/>
    <lineage>
        <taxon>Bacteria</taxon>
        <taxon>Pseudomonadati</taxon>
        <taxon>Bacteroidota</taxon>
        <taxon>Flavobacteriia</taxon>
        <taxon>Flavobacteriales</taxon>
        <taxon>Flavobacteriaceae</taxon>
        <taxon>Salegentibacter</taxon>
    </lineage>
</organism>
<dbReference type="InterPro" id="IPR012938">
    <property type="entry name" value="Glc/Sorbosone_DH"/>
</dbReference>
<dbReference type="SUPFAM" id="SSF50952">
    <property type="entry name" value="Soluble quinoprotein glucose dehydrogenase"/>
    <property type="match status" value="1"/>
</dbReference>
<name>A0A1M7HK59_9FLAO</name>
<dbReference type="PROSITE" id="PS51257">
    <property type="entry name" value="PROKAR_LIPOPROTEIN"/>
    <property type="match status" value="1"/>
</dbReference>
<dbReference type="Proteomes" id="UP000190235">
    <property type="component" value="Chromosome I"/>
</dbReference>
<dbReference type="PANTHER" id="PTHR19328">
    <property type="entry name" value="HEDGEHOG-INTERACTING PROTEIN"/>
    <property type="match status" value="1"/>
</dbReference>
<feature type="region of interest" description="Disordered" evidence="1">
    <location>
        <begin position="21"/>
        <end position="58"/>
    </location>
</feature>
<evidence type="ECO:0000259" key="3">
    <source>
        <dbReference type="Pfam" id="PF07995"/>
    </source>
</evidence>
<dbReference type="PANTHER" id="PTHR19328:SF75">
    <property type="entry name" value="ALDOSE SUGAR DEHYDROGENASE YLII"/>
    <property type="match status" value="1"/>
</dbReference>
<keyword evidence="2" id="KW-0732">Signal</keyword>
<keyword evidence="5" id="KW-1185">Reference proteome</keyword>
<evidence type="ECO:0000313" key="5">
    <source>
        <dbReference type="Proteomes" id="UP000190235"/>
    </source>
</evidence>